<comment type="caution">
    <text evidence="1">The sequence shown here is derived from an EMBL/GenBank/DDBJ whole genome shotgun (WGS) entry which is preliminary data.</text>
</comment>
<dbReference type="AlphaFoldDB" id="A0A939IFZ5"/>
<dbReference type="EMBL" id="JAFJZZ010000001">
    <property type="protein sequence ID" value="MBN7772255.1"/>
    <property type="molecule type" value="Genomic_DNA"/>
</dbReference>
<evidence type="ECO:0000313" key="1">
    <source>
        <dbReference type="EMBL" id="MBN7772255.1"/>
    </source>
</evidence>
<name>A0A939IFZ5_CLOAM</name>
<dbReference type="RefSeq" id="WP_206581073.1">
    <property type="nucleotide sequence ID" value="NZ_JAFJZZ010000001.1"/>
</dbReference>
<organism evidence="1 2">
    <name type="scientific">Clostridium aminobutyricum</name>
    <dbReference type="NCBI Taxonomy" id="33953"/>
    <lineage>
        <taxon>Bacteria</taxon>
        <taxon>Bacillati</taxon>
        <taxon>Bacillota</taxon>
        <taxon>Clostridia</taxon>
        <taxon>Eubacteriales</taxon>
        <taxon>Clostridiaceae</taxon>
        <taxon>Clostridium</taxon>
    </lineage>
</organism>
<proteinExistence type="predicted"/>
<evidence type="ECO:0000313" key="2">
    <source>
        <dbReference type="Proteomes" id="UP000664545"/>
    </source>
</evidence>
<accession>A0A939IFZ5</accession>
<keyword evidence="2" id="KW-1185">Reference proteome</keyword>
<dbReference type="Proteomes" id="UP000664545">
    <property type="component" value="Unassembled WGS sequence"/>
</dbReference>
<protein>
    <submittedName>
        <fullName evidence="1">Uncharacterized protein</fullName>
    </submittedName>
</protein>
<gene>
    <name evidence="1" type="ORF">JYB65_02660</name>
</gene>
<reference evidence="1" key="1">
    <citation type="submission" date="2021-02" db="EMBL/GenBank/DDBJ databases">
        <title>Abyssanaerobacter marinus gen.nov., sp., nov, anaerobic bacterium isolated from the Onnuri vent field of Indian Ocean and suggestion of Mogibacteriaceae fam. nov., and proposal of reclassification of ambiguous this family's genus member.</title>
        <authorList>
            <person name="Kim Y.J."/>
            <person name="Yang J.-A."/>
        </authorList>
    </citation>
    <scope>NUCLEOTIDE SEQUENCE</scope>
    <source>
        <strain evidence="1">DSM 2634</strain>
    </source>
</reference>
<sequence length="181" mass="20034">MNYYNFSCCGDPRRNHCCNEPRYVEKASAQFVSGFNFTPPARGQQISGFWPVGNVQPIEVGITAIADGCKIQLSGNNTIILQPGRYLVDTHALVANFDFFDPQGSDPIVTKLFLDGAPLEYTTNSVDVLIQTFFINSTQLNKANIVHVTQPNSALQWMAGNTVSLDFNFDIYEASITIVEI</sequence>